<sequence length="52" mass="5530">MNAESFKSFQAALDQAGSNAAFSVCRQDYKVLQVAATTIMAGHDASNDMVAF</sequence>
<dbReference type="AlphaFoldDB" id="A0A096HBI7"/>
<reference evidence="1 2" key="1">
    <citation type="submission" date="2013-09" db="EMBL/GenBank/DDBJ databases">
        <title>High correlation between genotypes and phenotypes of environmental bacteria Comamonas testosteroni strains.</title>
        <authorList>
            <person name="Liu L."/>
            <person name="Zhu W."/>
            <person name="Xia X."/>
            <person name="Xu B."/>
            <person name="Luo M."/>
            <person name="Wang G."/>
        </authorList>
    </citation>
    <scope>NUCLEOTIDE SEQUENCE [LARGE SCALE GENOMIC DNA]</scope>
    <source>
        <strain evidence="1 2">JL40</strain>
    </source>
</reference>
<gene>
    <name evidence="1" type="ORF">P353_22770</name>
</gene>
<name>A0A096HBI7_COMTE</name>
<protein>
    <submittedName>
        <fullName evidence="1">Uncharacterized protein</fullName>
    </submittedName>
</protein>
<accession>A0A096HBI7</accession>
<proteinExistence type="predicted"/>
<dbReference type="Proteomes" id="UP000029553">
    <property type="component" value="Unassembled WGS sequence"/>
</dbReference>
<dbReference type="EMBL" id="AWOR01000072">
    <property type="protein sequence ID" value="KGH26207.1"/>
    <property type="molecule type" value="Genomic_DNA"/>
</dbReference>
<evidence type="ECO:0000313" key="2">
    <source>
        <dbReference type="Proteomes" id="UP000029553"/>
    </source>
</evidence>
<evidence type="ECO:0000313" key="1">
    <source>
        <dbReference type="EMBL" id="KGH26207.1"/>
    </source>
</evidence>
<organism evidence="1 2">
    <name type="scientific">Comamonas testosteroni</name>
    <name type="common">Pseudomonas testosteroni</name>
    <dbReference type="NCBI Taxonomy" id="285"/>
    <lineage>
        <taxon>Bacteria</taxon>
        <taxon>Pseudomonadati</taxon>
        <taxon>Pseudomonadota</taxon>
        <taxon>Betaproteobacteria</taxon>
        <taxon>Burkholderiales</taxon>
        <taxon>Comamonadaceae</taxon>
        <taxon>Comamonas</taxon>
    </lineage>
</organism>
<comment type="caution">
    <text evidence="1">The sequence shown here is derived from an EMBL/GenBank/DDBJ whole genome shotgun (WGS) entry which is preliminary data.</text>
</comment>